<feature type="region of interest" description="Disordered" evidence="1">
    <location>
        <begin position="22"/>
        <end position="41"/>
    </location>
</feature>
<proteinExistence type="predicted"/>
<dbReference type="RefSeq" id="WP_171162735.1">
    <property type="nucleotide sequence ID" value="NZ_CP053073.1"/>
</dbReference>
<evidence type="ECO:0000313" key="3">
    <source>
        <dbReference type="EMBL" id="QJR15453.1"/>
    </source>
</evidence>
<dbReference type="EMBL" id="CP053073">
    <property type="protein sequence ID" value="QJR15453.1"/>
    <property type="molecule type" value="Genomic_DNA"/>
</dbReference>
<protein>
    <recommendedName>
        <fullName evidence="5">LTXXQ motif family protein</fullName>
    </recommendedName>
</protein>
<evidence type="ECO:0000256" key="1">
    <source>
        <dbReference type="SAM" id="MobiDB-lite"/>
    </source>
</evidence>
<evidence type="ECO:0000256" key="2">
    <source>
        <dbReference type="SAM" id="SignalP"/>
    </source>
</evidence>
<evidence type="ECO:0008006" key="5">
    <source>
        <dbReference type="Google" id="ProtNLM"/>
    </source>
</evidence>
<feature type="signal peptide" evidence="2">
    <location>
        <begin position="1"/>
        <end position="21"/>
    </location>
</feature>
<dbReference type="InParanoid" id="A0A6M4H9Q9"/>
<organism evidence="3 4">
    <name type="scientific">Usitatibacter palustris</name>
    <dbReference type="NCBI Taxonomy" id="2732487"/>
    <lineage>
        <taxon>Bacteria</taxon>
        <taxon>Pseudomonadati</taxon>
        <taxon>Pseudomonadota</taxon>
        <taxon>Betaproteobacteria</taxon>
        <taxon>Nitrosomonadales</taxon>
        <taxon>Usitatibacteraceae</taxon>
        <taxon>Usitatibacter</taxon>
    </lineage>
</organism>
<dbReference type="Proteomes" id="UP000503096">
    <property type="component" value="Chromosome"/>
</dbReference>
<dbReference type="KEGG" id="upl:DSM104440_02274"/>
<feature type="chain" id="PRO_5026968941" description="LTXXQ motif family protein" evidence="2">
    <location>
        <begin position="22"/>
        <end position="170"/>
    </location>
</feature>
<keyword evidence="2" id="KW-0732">Signal</keyword>
<keyword evidence="4" id="KW-1185">Reference proteome</keyword>
<sequence>MNKTLTTVLAAAMLAALPAAAQDKKAPPPAPAAAPDKAAQFAKPEELRMKIQSDKKGIVERNLGLTGAESVKFWPVYDAFQKELAGPQSEINRAVIDYVGMENAITDANAKRLVDQILAAESKEAKIRAEYFIKAQKVLGAKKAARYMQIENKIRAILRYETVAAIPLVH</sequence>
<evidence type="ECO:0000313" key="4">
    <source>
        <dbReference type="Proteomes" id="UP000503096"/>
    </source>
</evidence>
<reference evidence="3 4" key="1">
    <citation type="submission" date="2020-04" db="EMBL/GenBank/DDBJ databases">
        <title>Usitatibacter rugosus gen. nov., sp. nov. and Usitatibacter palustris sp. nov., novel members of Usitatibacteraceae fam. nov. within the order Nitrosomonadales isolated from soil.</title>
        <authorList>
            <person name="Huber K.J."/>
            <person name="Neumann-Schaal M."/>
            <person name="Geppert A."/>
            <person name="Luckner M."/>
            <person name="Wanner G."/>
            <person name="Overmann J."/>
        </authorList>
    </citation>
    <scope>NUCLEOTIDE SEQUENCE [LARGE SCALE GENOMIC DNA]</scope>
    <source>
        <strain evidence="3 4">Swamp67</strain>
    </source>
</reference>
<name>A0A6M4H9Q9_9PROT</name>
<gene>
    <name evidence="3" type="ORF">DSM104440_02274</name>
</gene>
<dbReference type="AlphaFoldDB" id="A0A6M4H9Q9"/>
<accession>A0A6M4H9Q9</accession>